<evidence type="ECO:0000256" key="1">
    <source>
        <dbReference type="SAM" id="SignalP"/>
    </source>
</evidence>
<reference evidence="3" key="1">
    <citation type="submission" date="2015-09" db="EMBL/GenBank/DDBJ databases">
        <authorList>
            <consortium name="Pathogen Informatics"/>
        </authorList>
    </citation>
    <scope>NUCLEOTIDE SEQUENCE [LARGE SCALE GENOMIC DNA]</scope>
    <source>
        <strain evidence="3">Lake Konstanz</strain>
    </source>
</reference>
<dbReference type="AlphaFoldDB" id="A0A0S4KH69"/>
<dbReference type="VEuPathDB" id="TriTrypDB:BSAL_51705"/>
<evidence type="ECO:0000313" key="2">
    <source>
        <dbReference type="EMBL" id="CUI11274.1"/>
    </source>
</evidence>
<feature type="chain" id="PRO_5006623250" evidence="1">
    <location>
        <begin position="27"/>
        <end position="119"/>
    </location>
</feature>
<accession>A0A0S4KH69</accession>
<dbReference type="Proteomes" id="UP000051952">
    <property type="component" value="Unassembled WGS sequence"/>
</dbReference>
<evidence type="ECO:0000313" key="3">
    <source>
        <dbReference type="Proteomes" id="UP000051952"/>
    </source>
</evidence>
<proteinExistence type="predicted"/>
<protein>
    <submittedName>
        <fullName evidence="2">Membrane-associated protein, putative</fullName>
    </submittedName>
</protein>
<organism evidence="2 3">
    <name type="scientific">Bodo saltans</name>
    <name type="common">Flagellated protozoan</name>
    <dbReference type="NCBI Taxonomy" id="75058"/>
    <lineage>
        <taxon>Eukaryota</taxon>
        <taxon>Discoba</taxon>
        <taxon>Euglenozoa</taxon>
        <taxon>Kinetoplastea</taxon>
        <taxon>Metakinetoplastina</taxon>
        <taxon>Eubodonida</taxon>
        <taxon>Bodonidae</taxon>
        <taxon>Bodo</taxon>
    </lineage>
</organism>
<keyword evidence="1" id="KW-0732">Signal</keyword>
<gene>
    <name evidence="2" type="ORF">BSAL_51705</name>
</gene>
<feature type="signal peptide" evidence="1">
    <location>
        <begin position="1"/>
        <end position="26"/>
    </location>
</feature>
<keyword evidence="3" id="KW-1185">Reference proteome</keyword>
<name>A0A0S4KH69_BODSA</name>
<dbReference type="EMBL" id="CYKH01000068">
    <property type="protein sequence ID" value="CUI11274.1"/>
    <property type="molecule type" value="Genomic_DNA"/>
</dbReference>
<sequence length="119" mass="13192">MSSLALNKVVLLFSILALLLVDMLFNVCIEQAALVVGESTSAQDVDDWNEAFNLAKQMCGGQVYQRSPALWNAMLALTNDATHTFEQRLRKMRFLAVRGLIAQGQPQNIPAGWPTSDPW</sequence>